<proteinExistence type="predicted"/>
<dbReference type="KEGG" id="dpp:DICPUDRAFT_38500"/>
<evidence type="ECO:0000256" key="1">
    <source>
        <dbReference type="SAM" id="Phobius"/>
    </source>
</evidence>
<dbReference type="InParanoid" id="F0ZUL8"/>
<gene>
    <name evidence="2" type="ORF">DICPUDRAFT_38500</name>
</gene>
<dbReference type="Proteomes" id="UP000001064">
    <property type="component" value="Unassembled WGS sequence"/>
</dbReference>
<dbReference type="InterPro" id="IPR057394">
    <property type="entry name" value="PIGBOS1"/>
</dbReference>
<protein>
    <submittedName>
        <fullName evidence="2">Uncharacterized protein</fullName>
    </submittedName>
</protein>
<dbReference type="OMA" id="KEMRIEN"/>
<dbReference type="VEuPathDB" id="AmoebaDB:DICPUDRAFT_38500"/>
<name>F0ZUL8_DICPU</name>
<evidence type="ECO:0000313" key="2">
    <source>
        <dbReference type="EMBL" id="EGC32382.1"/>
    </source>
</evidence>
<dbReference type="OrthoDB" id="163226at2759"/>
<keyword evidence="1" id="KW-0812">Transmembrane</keyword>
<evidence type="ECO:0000313" key="3">
    <source>
        <dbReference type="Proteomes" id="UP000001064"/>
    </source>
</evidence>
<dbReference type="FunCoup" id="F0ZUL8">
    <property type="interactions" value="96"/>
</dbReference>
<sequence length="56" mass="6303">MLITRKDLVPILSAIIIGGVSGYYIFAPGLKQIGDEQRRELAFKQQQQQPNSDKTK</sequence>
<dbReference type="EMBL" id="GL871196">
    <property type="protein sequence ID" value="EGC32382.1"/>
    <property type="molecule type" value="Genomic_DNA"/>
</dbReference>
<reference evidence="3" key="1">
    <citation type="journal article" date="2011" name="Genome Biol.">
        <title>Comparative genomics of the social amoebae Dictyostelium discoideum and Dictyostelium purpureum.</title>
        <authorList>
            <consortium name="US DOE Joint Genome Institute (JGI-PGF)"/>
            <person name="Sucgang R."/>
            <person name="Kuo A."/>
            <person name="Tian X."/>
            <person name="Salerno W."/>
            <person name="Parikh A."/>
            <person name="Feasley C.L."/>
            <person name="Dalin E."/>
            <person name="Tu H."/>
            <person name="Huang E."/>
            <person name="Barry K."/>
            <person name="Lindquist E."/>
            <person name="Shapiro H."/>
            <person name="Bruce D."/>
            <person name="Schmutz J."/>
            <person name="Salamov A."/>
            <person name="Fey P."/>
            <person name="Gaudet P."/>
            <person name="Anjard C."/>
            <person name="Babu M.M."/>
            <person name="Basu S."/>
            <person name="Bushmanova Y."/>
            <person name="van der Wel H."/>
            <person name="Katoh-Kurasawa M."/>
            <person name="Dinh C."/>
            <person name="Coutinho P.M."/>
            <person name="Saito T."/>
            <person name="Elias M."/>
            <person name="Schaap P."/>
            <person name="Kay R.R."/>
            <person name="Henrissat B."/>
            <person name="Eichinger L."/>
            <person name="Rivero F."/>
            <person name="Putnam N.H."/>
            <person name="West C.M."/>
            <person name="Loomis W.F."/>
            <person name="Chisholm R.L."/>
            <person name="Shaulsky G."/>
            <person name="Strassmann J.E."/>
            <person name="Queller D.C."/>
            <person name="Kuspa A."/>
            <person name="Grigoriev I.V."/>
        </authorList>
    </citation>
    <scope>NUCLEOTIDE SEQUENCE [LARGE SCALE GENOMIC DNA]</scope>
    <source>
        <strain evidence="3">QSDP1</strain>
    </source>
</reference>
<dbReference type="Pfam" id="PF23670">
    <property type="entry name" value="PIGBOS1"/>
    <property type="match status" value="1"/>
</dbReference>
<dbReference type="eggNOG" id="ENOG502RIN3">
    <property type="taxonomic scope" value="Eukaryota"/>
</dbReference>
<dbReference type="RefSeq" id="XP_003291112.1">
    <property type="nucleotide sequence ID" value="XM_003291064.1"/>
</dbReference>
<keyword evidence="3" id="KW-1185">Reference proteome</keyword>
<organism evidence="2 3">
    <name type="scientific">Dictyostelium purpureum</name>
    <name type="common">Slime mold</name>
    <dbReference type="NCBI Taxonomy" id="5786"/>
    <lineage>
        <taxon>Eukaryota</taxon>
        <taxon>Amoebozoa</taxon>
        <taxon>Evosea</taxon>
        <taxon>Eumycetozoa</taxon>
        <taxon>Dictyostelia</taxon>
        <taxon>Dictyosteliales</taxon>
        <taxon>Dictyosteliaceae</taxon>
        <taxon>Dictyostelium</taxon>
    </lineage>
</organism>
<keyword evidence="1" id="KW-0472">Membrane</keyword>
<dbReference type="GeneID" id="10507283"/>
<accession>F0ZUL8</accession>
<feature type="transmembrane region" description="Helical" evidence="1">
    <location>
        <begin position="7"/>
        <end position="26"/>
    </location>
</feature>
<dbReference type="AlphaFoldDB" id="F0ZUL8"/>
<keyword evidence="1" id="KW-1133">Transmembrane helix</keyword>